<dbReference type="SUPFAM" id="SSF48498">
    <property type="entry name" value="Tetracyclin repressor-like, C-terminal domain"/>
    <property type="match status" value="1"/>
</dbReference>
<feature type="DNA-binding region" description="H-T-H motif" evidence="5">
    <location>
        <begin position="29"/>
        <end position="48"/>
    </location>
</feature>
<dbReference type="Gene3D" id="1.10.10.60">
    <property type="entry name" value="Homeodomain-like"/>
    <property type="match status" value="1"/>
</dbReference>
<proteinExistence type="predicted"/>
<dbReference type="OrthoDB" id="329481at2"/>
<keyword evidence="2" id="KW-0805">Transcription regulation</keyword>
<dbReference type="InterPro" id="IPR036271">
    <property type="entry name" value="Tet_transcr_reg_TetR-rel_C_sf"/>
</dbReference>
<evidence type="ECO:0000256" key="3">
    <source>
        <dbReference type="ARBA" id="ARBA00023125"/>
    </source>
</evidence>
<dbReference type="SUPFAM" id="SSF46689">
    <property type="entry name" value="Homeodomain-like"/>
    <property type="match status" value="1"/>
</dbReference>
<evidence type="ECO:0000256" key="5">
    <source>
        <dbReference type="PROSITE-ProRule" id="PRU00335"/>
    </source>
</evidence>
<dbReference type="GO" id="GO:0045892">
    <property type="term" value="P:negative regulation of DNA-templated transcription"/>
    <property type="evidence" value="ECO:0007669"/>
    <property type="project" value="InterPro"/>
</dbReference>
<dbReference type="InterPro" id="IPR003012">
    <property type="entry name" value="Tet_transcr_reg_TetR"/>
</dbReference>
<dbReference type="PRINTS" id="PR00400">
    <property type="entry name" value="TETREPRESSOR"/>
</dbReference>
<dbReference type="InterPro" id="IPR050109">
    <property type="entry name" value="HTH-type_TetR-like_transc_reg"/>
</dbReference>
<dbReference type="Gene3D" id="1.10.357.10">
    <property type="entry name" value="Tetracycline Repressor, domain 2"/>
    <property type="match status" value="1"/>
</dbReference>
<evidence type="ECO:0000256" key="4">
    <source>
        <dbReference type="ARBA" id="ARBA00023163"/>
    </source>
</evidence>
<evidence type="ECO:0000313" key="8">
    <source>
        <dbReference type="Proteomes" id="UP000283644"/>
    </source>
</evidence>
<name>A0A417Y4M2_9ACTN</name>
<feature type="domain" description="HTH tetR-type" evidence="6">
    <location>
        <begin position="6"/>
        <end position="66"/>
    </location>
</feature>
<dbReference type="GO" id="GO:0003700">
    <property type="term" value="F:DNA-binding transcription factor activity"/>
    <property type="evidence" value="ECO:0007669"/>
    <property type="project" value="TreeGrafter"/>
</dbReference>
<reference evidence="7 8" key="1">
    <citation type="submission" date="2018-09" db="EMBL/GenBank/DDBJ databases">
        <title>Genome sequencing of Nocardioides immobilis CCTCC AB 2017083 for comparison to Nocardioides silvaticus.</title>
        <authorList>
            <person name="Li C."/>
            <person name="Wang G."/>
        </authorList>
    </citation>
    <scope>NUCLEOTIDE SEQUENCE [LARGE SCALE GENOMIC DNA]</scope>
    <source>
        <strain evidence="7 8">CCTCC AB 2017083</strain>
    </source>
</reference>
<evidence type="ECO:0000256" key="1">
    <source>
        <dbReference type="ARBA" id="ARBA00022491"/>
    </source>
</evidence>
<keyword evidence="1" id="KW-0678">Repressor</keyword>
<dbReference type="Pfam" id="PF00440">
    <property type="entry name" value="TetR_N"/>
    <property type="match status" value="1"/>
</dbReference>
<dbReference type="PANTHER" id="PTHR30055">
    <property type="entry name" value="HTH-TYPE TRANSCRIPTIONAL REGULATOR RUTR"/>
    <property type="match status" value="1"/>
</dbReference>
<protein>
    <submittedName>
        <fullName evidence="7">TetR/AcrR family transcriptional regulator</fullName>
    </submittedName>
</protein>
<dbReference type="EMBL" id="QXGH01000012">
    <property type="protein sequence ID" value="RHW27537.1"/>
    <property type="molecule type" value="Genomic_DNA"/>
</dbReference>
<dbReference type="Proteomes" id="UP000283644">
    <property type="component" value="Unassembled WGS sequence"/>
</dbReference>
<dbReference type="GO" id="GO:0046677">
    <property type="term" value="P:response to antibiotic"/>
    <property type="evidence" value="ECO:0007669"/>
    <property type="project" value="InterPro"/>
</dbReference>
<dbReference type="Pfam" id="PF02909">
    <property type="entry name" value="TetR_C_1"/>
    <property type="match status" value="1"/>
</dbReference>
<comment type="caution">
    <text evidence="7">The sequence shown here is derived from an EMBL/GenBank/DDBJ whole genome shotgun (WGS) entry which is preliminary data.</text>
</comment>
<dbReference type="PANTHER" id="PTHR30055:SF151">
    <property type="entry name" value="TRANSCRIPTIONAL REGULATORY PROTEIN"/>
    <property type="match status" value="1"/>
</dbReference>
<gene>
    <name evidence="7" type="ORF">D0Z08_07560</name>
</gene>
<dbReference type="InterPro" id="IPR004111">
    <property type="entry name" value="Repressor_TetR_C"/>
</dbReference>
<evidence type="ECO:0000256" key="2">
    <source>
        <dbReference type="ARBA" id="ARBA00023015"/>
    </source>
</evidence>
<keyword evidence="4" id="KW-0804">Transcription</keyword>
<keyword evidence="3 5" id="KW-0238">DNA-binding</keyword>
<dbReference type="PROSITE" id="PS50977">
    <property type="entry name" value="HTH_TETR_2"/>
    <property type="match status" value="1"/>
</dbReference>
<dbReference type="InterPro" id="IPR001647">
    <property type="entry name" value="HTH_TetR"/>
</dbReference>
<dbReference type="InterPro" id="IPR009057">
    <property type="entry name" value="Homeodomain-like_sf"/>
</dbReference>
<dbReference type="GO" id="GO:0000976">
    <property type="term" value="F:transcription cis-regulatory region binding"/>
    <property type="evidence" value="ECO:0007669"/>
    <property type="project" value="TreeGrafter"/>
</dbReference>
<organism evidence="7 8">
    <name type="scientific">Nocardioides immobilis</name>
    <dbReference type="NCBI Taxonomy" id="2049295"/>
    <lineage>
        <taxon>Bacteria</taxon>
        <taxon>Bacillati</taxon>
        <taxon>Actinomycetota</taxon>
        <taxon>Actinomycetes</taxon>
        <taxon>Propionibacteriales</taxon>
        <taxon>Nocardioidaceae</taxon>
        <taxon>Nocardioides</taxon>
    </lineage>
</organism>
<evidence type="ECO:0000259" key="6">
    <source>
        <dbReference type="PROSITE" id="PS50977"/>
    </source>
</evidence>
<accession>A0A417Y4M2</accession>
<sequence>MPARQPLNPARIITAAAAVADRSGLAAVSMRSVGKELGVEAMSLYHHIPGKEALLDGLADWVFAQVELPGPDDPWREAMASRAGSARAVLARHSWALGMIESRSAAGPQLLRHHDTVLGTLLAAGFPMALAVHAFSVIDAYVYGFVLTEVNLPFEPTDGAAEAFAAEMAPPPDEYPHLSRMLTELVLGREYVFADEFGYGLELILDGLERRLHGGSPSPPIVGA</sequence>
<dbReference type="AlphaFoldDB" id="A0A417Y4M2"/>
<evidence type="ECO:0000313" key="7">
    <source>
        <dbReference type="EMBL" id="RHW27537.1"/>
    </source>
</evidence>
<keyword evidence="8" id="KW-1185">Reference proteome</keyword>